<dbReference type="PANTHER" id="PTHR43630">
    <property type="entry name" value="POLY-BETA-1,6-N-ACETYL-D-GLUCOSAMINE SYNTHASE"/>
    <property type="match status" value="1"/>
</dbReference>
<dbReference type="CDD" id="cd02511">
    <property type="entry name" value="Beta4Glucosyltransferase"/>
    <property type="match status" value="1"/>
</dbReference>
<dbReference type="InterPro" id="IPR001173">
    <property type="entry name" value="Glyco_trans_2-like"/>
</dbReference>
<dbReference type="Pfam" id="PF00535">
    <property type="entry name" value="Glycos_transf_2"/>
    <property type="match status" value="1"/>
</dbReference>
<name>A0A1Y5FGG6_9BACT</name>
<dbReference type="Gene3D" id="3.90.550.10">
    <property type="entry name" value="Spore Coat Polysaccharide Biosynthesis Protein SpsA, Chain A"/>
    <property type="match status" value="1"/>
</dbReference>
<gene>
    <name evidence="3" type="ORF">A9Q84_05005</name>
</gene>
<dbReference type="SUPFAM" id="SSF53448">
    <property type="entry name" value="Nucleotide-diphospho-sugar transferases"/>
    <property type="match status" value="1"/>
</dbReference>
<dbReference type="AlphaFoldDB" id="A0A1Y5FGG6"/>
<organism evidence="3 4">
    <name type="scientific">Halobacteriovorax marinus</name>
    <dbReference type="NCBI Taxonomy" id="97084"/>
    <lineage>
        <taxon>Bacteria</taxon>
        <taxon>Pseudomonadati</taxon>
        <taxon>Bdellovibrionota</taxon>
        <taxon>Bacteriovoracia</taxon>
        <taxon>Bacteriovoracales</taxon>
        <taxon>Halobacteriovoraceae</taxon>
        <taxon>Halobacteriovorax</taxon>
    </lineage>
</organism>
<comment type="caution">
    <text evidence="3">The sequence shown here is derived from an EMBL/GenBank/DDBJ whole genome shotgun (WGS) entry which is preliminary data.</text>
</comment>
<dbReference type="EMBL" id="MAAO01000004">
    <property type="protein sequence ID" value="OUR98773.1"/>
    <property type="molecule type" value="Genomic_DNA"/>
</dbReference>
<feature type="domain" description="Glycosyltransferase 2-like" evidence="2">
    <location>
        <begin position="5"/>
        <end position="124"/>
    </location>
</feature>
<evidence type="ECO:0000313" key="3">
    <source>
        <dbReference type="EMBL" id="OUR98773.1"/>
    </source>
</evidence>
<dbReference type="GO" id="GO:0016740">
    <property type="term" value="F:transferase activity"/>
    <property type="evidence" value="ECO:0007669"/>
    <property type="project" value="UniProtKB-KW"/>
</dbReference>
<dbReference type="PANTHER" id="PTHR43630:SF2">
    <property type="entry name" value="GLYCOSYLTRANSFERASE"/>
    <property type="match status" value="1"/>
</dbReference>
<evidence type="ECO:0000256" key="1">
    <source>
        <dbReference type="ARBA" id="ARBA00038494"/>
    </source>
</evidence>
<dbReference type="InterPro" id="IPR029044">
    <property type="entry name" value="Nucleotide-diphossugar_trans"/>
</dbReference>
<reference evidence="4" key="1">
    <citation type="journal article" date="2017" name="Proc. Natl. Acad. Sci. U.S.A.">
        <title>Simulation of Deepwater Horizon oil plume reveals substrate specialization within a complex community of hydrocarbon-degraders.</title>
        <authorList>
            <person name="Hu P."/>
            <person name="Dubinsky E.A."/>
            <person name="Probst A.J."/>
            <person name="Wang J."/>
            <person name="Sieber C.M.K."/>
            <person name="Tom L.M."/>
            <person name="Gardinali P."/>
            <person name="Banfield J.F."/>
            <person name="Atlas R.M."/>
            <person name="Andersen G.L."/>
        </authorList>
    </citation>
    <scope>NUCLEOTIDE SEQUENCE [LARGE SCALE GENOMIC DNA]</scope>
</reference>
<evidence type="ECO:0000259" key="2">
    <source>
        <dbReference type="Pfam" id="PF00535"/>
    </source>
</evidence>
<accession>A0A1Y5FGG6</accession>
<keyword evidence="3" id="KW-0808">Transferase</keyword>
<protein>
    <submittedName>
        <fullName evidence="3">Glycosyl transferase</fullName>
    </submittedName>
</protein>
<evidence type="ECO:0000313" key="4">
    <source>
        <dbReference type="Proteomes" id="UP000196531"/>
    </source>
</evidence>
<comment type="similarity">
    <text evidence="1">Belongs to the glycosyltransferase 2 family. WaaE/KdtX subfamily.</text>
</comment>
<sequence>MTKISAVIITFNEEHNIKRCLDSLQGVADEIVVVDSFSTDKTEAICKSFEVKWLQNKFLGHIEQKNLALEHATFDHVLSLDADEALDENLKAEILKIKENFTADGYYFNRLTHYVDQWIYRCGWYPDQKLRLLNKTKGSWSGSNPHDIISMKEGSRVQKISGNLLHYSYDSISDHVNQTNKFTTIAAKAAYTKGTRSSNFKIISRPALKFFKDYFLKRGFLDGRYGFVICCINALSALLKYSKIKDLQENRSID</sequence>
<proteinExistence type="inferred from homology"/>
<dbReference type="Proteomes" id="UP000196531">
    <property type="component" value="Unassembled WGS sequence"/>
</dbReference>